<protein>
    <recommendedName>
        <fullName evidence="4">DNA-directed RNA polymerase subunit beta</fullName>
    </recommendedName>
</protein>
<accession>A0A9X1N8P0</accession>
<dbReference type="Proteomes" id="UP001138997">
    <property type="component" value="Unassembled WGS sequence"/>
</dbReference>
<reference evidence="2" key="1">
    <citation type="submission" date="2021-11" db="EMBL/GenBank/DDBJ databases">
        <title>Streptomyces corallinus and Kineosporia corallina sp. nov., two new coral-derived marine actinobacteria.</title>
        <authorList>
            <person name="Buangrab K."/>
            <person name="Sutthacheep M."/>
            <person name="Yeemin T."/>
            <person name="Harunari E."/>
            <person name="Igarashi Y."/>
            <person name="Sripreechasak P."/>
            <person name="Kanchanasin P."/>
            <person name="Tanasupawat S."/>
            <person name="Phongsopitanun W."/>
        </authorList>
    </citation>
    <scope>NUCLEOTIDE SEQUENCE</scope>
    <source>
        <strain evidence="2">JCM 31032</strain>
    </source>
</reference>
<dbReference type="AlphaFoldDB" id="A0A9X1N8P0"/>
<proteinExistence type="predicted"/>
<evidence type="ECO:0000256" key="1">
    <source>
        <dbReference type="SAM" id="MobiDB-lite"/>
    </source>
</evidence>
<organism evidence="2 3">
    <name type="scientific">Kineosporia babensis</name>
    <dbReference type="NCBI Taxonomy" id="499548"/>
    <lineage>
        <taxon>Bacteria</taxon>
        <taxon>Bacillati</taxon>
        <taxon>Actinomycetota</taxon>
        <taxon>Actinomycetes</taxon>
        <taxon>Kineosporiales</taxon>
        <taxon>Kineosporiaceae</taxon>
        <taxon>Kineosporia</taxon>
    </lineage>
</organism>
<evidence type="ECO:0000313" key="2">
    <source>
        <dbReference type="EMBL" id="MCD5309314.1"/>
    </source>
</evidence>
<comment type="caution">
    <text evidence="2">The sequence shown here is derived from an EMBL/GenBank/DDBJ whole genome shotgun (WGS) entry which is preliminary data.</text>
</comment>
<name>A0A9X1N8P0_9ACTN</name>
<gene>
    <name evidence="2" type="ORF">LR394_00265</name>
</gene>
<evidence type="ECO:0008006" key="4">
    <source>
        <dbReference type="Google" id="ProtNLM"/>
    </source>
</evidence>
<dbReference type="EMBL" id="JAJOMB010000001">
    <property type="protein sequence ID" value="MCD5309314.1"/>
    <property type="molecule type" value="Genomic_DNA"/>
</dbReference>
<dbReference type="RefSeq" id="WP_231438244.1">
    <property type="nucleotide sequence ID" value="NZ_JAJOMB010000001.1"/>
</dbReference>
<keyword evidence="3" id="KW-1185">Reference proteome</keyword>
<feature type="region of interest" description="Disordered" evidence="1">
    <location>
        <begin position="1"/>
        <end position="23"/>
    </location>
</feature>
<evidence type="ECO:0000313" key="3">
    <source>
        <dbReference type="Proteomes" id="UP001138997"/>
    </source>
</evidence>
<sequence>MTSDRSGAHPRPRRPAFFSPGVMDTFPGDPDPIQRIEAAHRTAAALVDHARGGGDPEATARIVALADIYGLDEIAELWSARPAETLPGALWRIYALQAGIRRDAVGMARAFDIGRHRAPVHEAVAGVADPPGPAEVQDMSDAILGGAFTGDLADALERAAAFCHVVATGWALHADLEPSLDADATPGSELTRRAGGLARTGTELELAAKMWRNGELS</sequence>